<dbReference type="OMA" id="ARSPMER"/>
<feature type="region of interest" description="Disordered" evidence="2">
    <location>
        <begin position="521"/>
        <end position="735"/>
    </location>
</feature>
<feature type="region of interest" description="Disordered" evidence="2">
    <location>
        <begin position="149"/>
        <end position="210"/>
    </location>
</feature>
<feature type="compositionally biased region" description="Basic and acidic residues" evidence="2">
    <location>
        <begin position="76"/>
        <end position="85"/>
    </location>
</feature>
<feature type="compositionally biased region" description="Low complexity" evidence="2">
    <location>
        <begin position="348"/>
        <end position="358"/>
    </location>
</feature>
<feature type="compositionally biased region" description="Low complexity" evidence="2">
    <location>
        <begin position="150"/>
        <end position="175"/>
    </location>
</feature>
<dbReference type="STRING" id="578459.A0A0P9EIA0"/>
<protein>
    <submittedName>
        <fullName evidence="3">Uncharacterized protein</fullName>
    </submittedName>
</protein>
<feature type="compositionally biased region" description="Low complexity" evidence="2">
    <location>
        <begin position="35"/>
        <end position="51"/>
    </location>
</feature>
<dbReference type="AlphaFoldDB" id="A0A0P9EIA0"/>
<keyword evidence="1" id="KW-0175">Coiled coil</keyword>
<feature type="region of interest" description="Disordered" evidence="2">
    <location>
        <begin position="250"/>
        <end position="362"/>
    </location>
</feature>
<feature type="coiled-coil region" evidence="1">
    <location>
        <begin position="370"/>
        <end position="443"/>
    </location>
</feature>
<feature type="region of interest" description="Disordered" evidence="2">
    <location>
        <begin position="475"/>
        <end position="494"/>
    </location>
</feature>
<feature type="compositionally biased region" description="Basic and acidic residues" evidence="2">
    <location>
        <begin position="726"/>
        <end position="735"/>
    </location>
</feature>
<feature type="compositionally biased region" description="Low complexity" evidence="2">
    <location>
        <begin position="88"/>
        <end position="104"/>
    </location>
</feature>
<evidence type="ECO:0000313" key="4">
    <source>
        <dbReference type="Proteomes" id="UP000053890"/>
    </source>
</evidence>
<gene>
    <name evidence="3" type="ORF">RHOBADRAFT_55235</name>
</gene>
<feature type="compositionally biased region" description="Low complexity" evidence="2">
    <location>
        <begin position="10"/>
        <end position="21"/>
    </location>
</feature>
<sequence length="735" mass="77048">MAPLPGSIFSSWTPSPTSSASSRRRASSDPPPQEATTLGPLSSPSSPTSALDEQHLGRTLHPTFDAQHSRSTPSAADEHAPRSVSDHPPASSPTTTTTPTSSSSYRDMPFPFLRRANSVTSLPVLPPVVDSTSSLSLFPFAKSRKLLANPAAAASTSDLPSLSASPSPSFDTPTRPRSPTPLSAPPATAAAAPTRPARALERGTSAAIGPKAGARLLASKEAQRAVRDAELVAATAAVGGDELSIREQLATPGQPVGSSAERLVRRVPVPELVDGAEPQSSPSHEDATPRRRRPSLPPAADDGRRPVASAVTSKDNVVSPTRSSRRPPVAGLNSGAEPGRSTAPRQRSSSTGSTSSLSKDAVLGQLAEAVRREKKKSEMYQREFERGEQELSEIALNLDVLKEKFATSLAQQEQVIANLETEIDELESELERANDLDEEAAREYLDLLTASTSIETLKSKAPVVGAFDLDALRSSAPPGPASAGDSSAAADKPRRLPFTFRRGLSLKRRVDTHVAAYDTVASNAPLPKPPLRRASVPPPASTSTPTDSSGAIPRRPRKLSKSRTTPSIPTVGSPAAAAGFAPSGRPPLPPPAPVFPAVASPTLPTNARPRPPRVSPPRLVQPARAAPPVAGVSRSRLFGGSSRSQAQGSLTDGEREDGGVKGKADPSSPVSAGREGGTMRARKRTNSFKKGVQGTMRMLFPAHNATRAGGRASSPPGESVQQWLQRGRETQELHR</sequence>
<dbReference type="Proteomes" id="UP000053890">
    <property type="component" value="Unassembled WGS sequence"/>
</dbReference>
<feature type="compositionally biased region" description="Polar residues" evidence="2">
    <location>
        <begin position="310"/>
        <end position="322"/>
    </location>
</feature>
<feature type="region of interest" description="Disordered" evidence="2">
    <location>
        <begin position="1"/>
        <end position="109"/>
    </location>
</feature>
<feature type="compositionally biased region" description="Low complexity" evidence="2">
    <location>
        <begin position="631"/>
        <end position="644"/>
    </location>
</feature>
<dbReference type="OrthoDB" id="2529088at2759"/>
<evidence type="ECO:0000256" key="1">
    <source>
        <dbReference type="SAM" id="Coils"/>
    </source>
</evidence>
<evidence type="ECO:0000256" key="2">
    <source>
        <dbReference type="SAM" id="MobiDB-lite"/>
    </source>
</evidence>
<name>A0A0P9EIA0_RHOGW</name>
<feature type="compositionally biased region" description="Low complexity" evidence="2">
    <location>
        <begin position="481"/>
        <end position="490"/>
    </location>
</feature>
<feature type="compositionally biased region" description="Low complexity" evidence="2">
    <location>
        <begin position="572"/>
        <end position="583"/>
    </location>
</feature>
<feature type="compositionally biased region" description="Low complexity" evidence="2">
    <location>
        <begin position="541"/>
        <end position="551"/>
    </location>
</feature>
<feature type="compositionally biased region" description="Low complexity" evidence="2">
    <location>
        <begin position="185"/>
        <end position="197"/>
    </location>
</feature>
<proteinExistence type="predicted"/>
<reference evidence="3 4" key="1">
    <citation type="journal article" date="2015" name="Front. Microbiol.">
        <title>Genome sequence of the plant growth promoting endophytic yeast Rhodotorula graminis WP1.</title>
        <authorList>
            <person name="Firrincieli A."/>
            <person name="Otillar R."/>
            <person name="Salamov A."/>
            <person name="Schmutz J."/>
            <person name="Khan Z."/>
            <person name="Redman R.S."/>
            <person name="Fleck N.D."/>
            <person name="Lindquist E."/>
            <person name="Grigoriev I.V."/>
            <person name="Doty S.L."/>
        </authorList>
    </citation>
    <scope>NUCLEOTIDE SEQUENCE [LARGE SCALE GENOMIC DNA]</scope>
    <source>
        <strain evidence="3 4">WP1</strain>
    </source>
</reference>
<accession>A0A0P9EIA0</accession>
<dbReference type="RefSeq" id="XP_018269037.1">
    <property type="nucleotide sequence ID" value="XM_018417740.1"/>
</dbReference>
<keyword evidence="4" id="KW-1185">Reference proteome</keyword>
<feature type="compositionally biased region" description="Pro residues" evidence="2">
    <location>
        <begin position="584"/>
        <end position="594"/>
    </location>
</feature>
<feature type="compositionally biased region" description="Basic and acidic residues" evidence="2">
    <location>
        <begin position="652"/>
        <end position="664"/>
    </location>
</feature>
<evidence type="ECO:0000313" key="3">
    <source>
        <dbReference type="EMBL" id="KPV72988.1"/>
    </source>
</evidence>
<dbReference type="EMBL" id="KQ474084">
    <property type="protein sequence ID" value="KPV72988.1"/>
    <property type="molecule type" value="Genomic_DNA"/>
</dbReference>
<organism evidence="3 4">
    <name type="scientific">Rhodotorula graminis (strain WP1)</name>
    <dbReference type="NCBI Taxonomy" id="578459"/>
    <lineage>
        <taxon>Eukaryota</taxon>
        <taxon>Fungi</taxon>
        <taxon>Dikarya</taxon>
        <taxon>Basidiomycota</taxon>
        <taxon>Pucciniomycotina</taxon>
        <taxon>Microbotryomycetes</taxon>
        <taxon>Sporidiobolales</taxon>
        <taxon>Sporidiobolaceae</taxon>
        <taxon>Rhodotorula</taxon>
    </lineage>
</organism>
<dbReference type="GeneID" id="28978188"/>